<feature type="compositionally biased region" description="Basic and acidic residues" evidence="1">
    <location>
        <begin position="7"/>
        <end position="24"/>
    </location>
</feature>
<protein>
    <submittedName>
        <fullName evidence="2">Uncharacterized protein</fullName>
    </submittedName>
</protein>
<evidence type="ECO:0000256" key="1">
    <source>
        <dbReference type="SAM" id="MobiDB-lite"/>
    </source>
</evidence>
<feature type="region of interest" description="Disordered" evidence="1">
    <location>
        <begin position="1"/>
        <end position="35"/>
    </location>
</feature>
<dbReference type="AlphaFoldDB" id="A0A1H8W5Q4"/>
<evidence type="ECO:0000313" key="2">
    <source>
        <dbReference type="EMBL" id="SEP22986.1"/>
    </source>
</evidence>
<name>A0A1H8W5Q4_9EURY</name>
<dbReference type="EMBL" id="FOCX01000049">
    <property type="protein sequence ID" value="SEP22986.1"/>
    <property type="molecule type" value="Genomic_DNA"/>
</dbReference>
<proteinExistence type="predicted"/>
<keyword evidence="3" id="KW-1185">Reference proteome</keyword>
<evidence type="ECO:0000313" key="3">
    <source>
        <dbReference type="Proteomes" id="UP000198775"/>
    </source>
</evidence>
<reference evidence="3" key="1">
    <citation type="submission" date="2016-10" db="EMBL/GenBank/DDBJ databases">
        <authorList>
            <person name="Varghese N."/>
            <person name="Submissions S."/>
        </authorList>
    </citation>
    <scope>NUCLEOTIDE SEQUENCE [LARGE SCALE GENOMIC DNA]</scope>
    <source>
        <strain evidence="3">IBRC-M 10043</strain>
    </source>
</reference>
<dbReference type="Proteomes" id="UP000198775">
    <property type="component" value="Unassembled WGS sequence"/>
</dbReference>
<sequence length="35" mass="3917">MAQAERSGSREENRDREEADRESEMPTPGGLRGLV</sequence>
<accession>A0A1H8W5Q4</accession>
<organism evidence="2 3">
    <name type="scientific">Halorientalis persicus</name>
    <dbReference type="NCBI Taxonomy" id="1367881"/>
    <lineage>
        <taxon>Archaea</taxon>
        <taxon>Methanobacteriati</taxon>
        <taxon>Methanobacteriota</taxon>
        <taxon>Stenosarchaea group</taxon>
        <taxon>Halobacteria</taxon>
        <taxon>Halobacteriales</taxon>
        <taxon>Haloarculaceae</taxon>
        <taxon>Halorientalis</taxon>
    </lineage>
</organism>
<gene>
    <name evidence="2" type="ORF">SAMN05216388_104914</name>
</gene>